<name>A0AAV7UJF8_PLEWA</name>
<keyword evidence="3" id="KW-1185">Reference proteome</keyword>
<protein>
    <submittedName>
        <fullName evidence="2">Uncharacterized protein</fullName>
    </submittedName>
</protein>
<organism evidence="2 3">
    <name type="scientific">Pleurodeles waltl</name>
    <name type="common">Iberian ribbed newt</name>
    <dbReference type="NCBI Taxonomy" id="8319"/>
    <lineage>
        <taxon>Eukaryota</taxon>
        <taxon>Metazoa</taxon>
        <taxon>Chordata</taxon>
        <taxon>Craniata</taxon>
        <taxon>Vertebrata</taxon>
        <taxon>Euteleostomi</taxon>
        <taxon>Amphibia</taxon>
        <taxon>Batrachia</taxon>
        <taxon>Caudata</taxon>
        <taxon>Salamandroidea</taxon>
        <taxon>Salamandridae</taxon>
        <taxon>Pleurodelinae</taxon>
        <taxon>Pleurodeles</taxon>
    </lineage>
</organism>
<dbReference type="EMBL" id="JANPWB010000005">
    <property type="protein sequence ID" value="KAJ1187742.1"/>
    <property type="molecule type" value="Genomic_DNA"/>
</dbReference>
<evidence type="ECO:0000256" key="1">
    <source>
        <dbReference type="SAM" id="MobiDB-lite"/>
    </source>
</evidence>
<dbReference type="AlphaFoldDB" id="A0AAV7UJF8"/>
<feature type="compositionally biased region" description="Basic residues" evidence="1">
    <location>
        <begin position="30"/>
        <end position="45"/>
    </location>
</feature>
<dbReference type="Proteomes" id="UP001066276">
    <property type="component" value="Chromosome 3_1"/>
</dbReference>
<gene>
    <name evidence="2" type="ORF">NDU88_004512</name>
</gene>
<feature type="region of interest" description="Disordered" evidence="1">
    <location>
        <begin position="1"/>
        <end position="72"/>
    </location>
</feature>
<proteinExistence type="predicted"/>
<reference evidence="2" key="1">
    <citation type="journal article" date="2022" name="bioRxiv">
        <title>Sequencing and chromosome-scale assembly of the giantPleurodeles waltlgenome.</title>
        <authorList>
            <person name="Brown T."/>
            <person name="Elewa A."/>
            <person name="Iarovenko S."/>
            <person name="Subramanian E."/>
            <person name="Araus A.J."/>
            <person name="Petzold A."/>
            <person name="Susuki M."/>
            <person name="Suzuki K.-i.T."/>
            <person name="Hayashi T."/>
            <person name="Toyoda A."/>
            <person name="Oliveira C."/>
            <person name="Osipova E."/>
            <person name="Leigh N.D."/>
            <person name="Simon A."/>
            <person name="Yun M.H."/>
        </authorList>
    </citation>
    <scope>NUCLEOTIDE SEQUENCE</scope>
    <source>
        <strain evidence="2">20211129_DDA</strain>
        <tissue evidence="2">Liver</tissue>
    </source>
</reference>
<evidence type="ECO:0000313" key="3">
    <source>
        <dbReference type="Proteomes" id="UP001066276"/>
    </source>
</evidence>
<comment type="caution">
    <text evidence="2">The sequence shown here is derived from an EMBL/GenBank/DDBJ whole genome shotgun (WGS) entry which is preliminary data.</text>
</comment>
<accession>A0AAV7UJF8</accession>
<sequence>MSMRGGPIGSRAAPVSPGLGRAPLQGGPQRVRRCPHSVAGSRRRSPGLGRFCRVSPAARPATHARTRLEGEEGAAGLHIVRAALLGPQCSPGSTRGSRRSSRYSAALPEGLMFGRSVPARWAGILNLAPPSPDPHASAMFGVLATPPSVETSI</sequence>
<evidence type="ECO:0000313" key="2">
    <source>
        <dbReference type="EMBL" id="KAJ1187742.1"/>
    </source>
</evidence>